<keyword evidence="3 7" id="KW-0479">Metal-binding</keyword>
<dbReference type="AlphaFoldDB" id="A0A914ECB6"/>
<evidence type="ECO:0000256" key="5">
    <source>
        <dbReference type="ARBA" id="ARBA00023049"/>
    </source>
</evidence>
<proteinExistence type="inferred from homology"/>
<protein>
    <submittedName>
        <fullName evidence="10">Peptidase M24 domain-containing protein</fullName>
    </submittedName>
</protein>
<evidence type="ECO:0000256" key="2">
    <source>
        <dbReference type="ARBA" id="ARBA00022670"/>
    </source>
</evidence>
<accession>A0A914ECB6</accession>
<evidence type="ECO:0000259" key="8">
    <source>
        <dbReference type="Pfam" id="PF00557"/>
    </source>
</evidence>
<evidence type="ECO:0000313" key="9">
    <source>
        <dbReference type="Proteomes" id="UP000887540"/>
    </source>
</evidence>
<evidence type="ECO:0000256" key="1">
    <source>
        <dbReference type="ARBA" id="ARBA00001936"/>
    </source>
</evidence>
<evidence type="ECO:0000256" key="4">
    <source>
        <dbReference type="ARBA" id="ARBA00022801"/>
    </source>
</evidence>
<dbReference type="GO" id="GO:0046872">
    <property type="term" value="F:metal ion binding"/>
    <property type="evidence" value="ECO:0007669"/>
    <property type="project" value="UniProtKB-KW"/>
</dbReference>
<keyword evidence="6" id="KW-0464">Manganese</keyword>
<keyword evidence="5" id="KW-0482">Metalloprotease</keyword>
<dbReference type="Pfam" id="PF00557">
    <property type="entry name" value="Peptidase_M24"/>
    <property type="match status" value="1"/>
</dbReference>
<reference evidence="10" key="1">
    <citation type="submission" date="2022-11" db="UniProtKB">
        <authorList>
            <consortium name="WormBaseParasite"/>
        </authorList>
    </citation>
    <scope>IDENTIFICATION</scope>
</reference>
<evidence type="ECO:0000256" key="7">
    <source>
        <dbReference type="RuleBase" id="RU000590"/>
    </source>
</evidence>
<dbReference type="InterPro" id="IPR000994">
    <property type="entry name" value="Pept_M24"/>
</dbReference>
<comment type="similarity">
    <text evidence="7">Belongs to the peptidase M24B family.</text>
</comment>
<dbReference type="InterPro" id="IPR052433">
    <property type="entry name" value="X-Pro_dipept-like"/>
</dbReference>
<dbReference type="Proteomes" id="UP000887540">
    <property type="component" value="Unplaced"/>
</dbReference>
<keyword evidence="4" id="KW-0378">Hydrolase</keyword>
<dbReference type="InterPro" id="IPR036005">
    <property type="entry name" value="Creatinase/aminopeptidase-like"/>
</dbReference>
<dbReference type="GO" id="GO:0006508">
    <property type="term" value="P:proteolysis"/>
    <property type="evidence" value="ECO:0007669"/>
    <property type="project" value="UniProtKB-KW"/>
</dbReference>
<dbReference type="GO" id="GO:0008237">
    <property type="term" value="F:metallopeptidase activity"/>
    <property type="evidence" value="ECO:0007669"/>
    <property type="project" value="UniProtKB-KW"/>
</dbReference>
<name>A0A914ECB6_9BILA</name>
<evidence type="ECO:0000256" key="6">
    <source>
        <dbReference type="ARBA" id="ARBA00023211"/>
    </source>
</evidence>
<evidence type="ECO:0000256" key="3">
    <source>
        <dbReference type="ARBA" id="ARBA00022723"/>
    </source>
</evidence>
<dbReference type="InterPro" id="IPR001131">
    <property type="entry name" value="Peptidase_M24B_aminopep-P_CS"/>
</dbReference>
<dbReference type="PANTHER" id="PTHR48480:SF2">
    <property type="entry name" value="PEPTIDASE D"/>
    <property type="match status" value="1"/>
</dbReference>
<dbReference type="PANTHER" id="PTHR48480">
    <property type="match status" value="1"/>
</dbReference>
<evidence type="ECO:0000313" key="10">
    <source>
        <dbReference type="WBParaSite" id="ACRNAN_scaffold7259.g23047.t1"/>
    </source>
</evidence>
<dbReference type="SUPFAM" id="SSF55920">
    <property type="entry name" value="Creatinase/aminopeptidase"/>
    <property type="match status" value="1"/>
</dbReference>
<keyword evidence="9" id="KW-1185">Reference proteome</keyword>
<dbReference type="PROSITE" id="PS00491">
    <property type="entry name" value="PROLINE_PEPTIDASE"/>
    <property type="match status" value="1"/>
</dbReference>
<dbReference type="WBParaSite" id="ACRNAN_scaffold7259.g23047.t1">
    <property type="protein sequence ID" value="ACRNAN_scaffold7259.g23047.t1"/>
    <property type="gene ID" value="ACRNAN_scaffold7259.g23047"/>
</dbReference>
<organism evidence="9 10">
    <name type="scientific">Acrobeloides nanus</name>
    <dbReference type="NCBI Taxonomy" id="290746"/>
    <lineage>
        <taxon>Eukaryota</taxon>
        <taxon>Metazoa</taxon>
        <taxon>Ecdysozoa</taxon>
        <taxon>Nematoda</taxon>
        <taxon>Chromadorea</taxon>
        <taxon>Rhabditida</taxon>
        <taxon>Tylenchina</taxon>
        <taxon>Cephalobomorpha</taxon>
        <taxon>Cephaloboidea</taxon>
        <taxon>Cephalobidae</taxon>
        <taxon>Acrobeloides</taxon>
    </lineage>
</organism>
<keyword evidence="2" id="KW-0645">Protease</keyword>
<feature type="domain" description="Peptidase M24" evidence="8">
    <location>
        <begin position="9"/>
        <end position="105"/>
    </location>
</feature>
<dbReference type="Gene3D" id="3.90.230.10">
    <property type="entry name" value="Creatinase/methionine aminopeptidase superfamily"/>
    <property type="match status" value="1"/>
</dbReference>
<comment type="cofactor">
    <cofactor evidence="1">
        <name>Mn(2+)</name>
        <dbReference type="ChEBI" id="CHEBI:29035"/>
    </cofactor>
</comment>
<sequence length="137" mass="15445">MLEKRVGAVFMPHGLGHFVGLEIHDVGGYLGDALPRSSLPGLKYLRTTRTLKERMVVAIEPGCYFNDTLLNKALADPELGQYFNNEVLKEYRGIGGVRIEDNVVIWENGNENMSADLPRTIEEIEAFMDKKDDNNNF</sequence>